<evidence type="ECO:0000313" key="8">
    <source>
        <dbReference type="EMBL" id="CEM10089.1"/>
    </source>
</evidence>
<feature type="compositionally biased region" description="Basic and acidic residues" evidence="6">
    <location>
        <begin position="816"/>
        <end position="828"/>
    </location>
</feature>
<keyword evidence="3" id="KW-0238">DNA-binding</keyword>
<feature type="compositionally biased region" description="Gly residues" evidence="6">
    <location>
        <begin position="247"/>
        <end position="258"/>
    </location>
</feature>
<keyword evidence="5" id="KW-0539">Nucleus</keyword>
<name>A0A0G4FB11_9ALVE</name>
<evidence type="ECO:0000259" key="7">
    <source>
        <dbReference type="Pfam" id="PF00847"/>
    </source>
</evidence>
<organism evidence="8">
    <name type="scientific">Chromera velia CCMP2878</name>
    <dbReference type="NCBI Taxonomy" id="1169474"/>
    <lineage>
        <taxon>Eukaryota</taxon>
        <taxon>Sar</taxon>
        <taxon>Alveolata</taxon>
        <taxon>Colpodellida</taxon>
        <taxon>Chromeraceae</taxon>
        <taxon>Chromera</taxon>
    </lineage>
</organism>
<dbReference type="Pfam" id="PF00847">
    <property type="entry name" value="AP2"/>
    <property type="match status" value="1"/>
</dbReference>
<feature type="region of interest" description="Disordered" evidence="6">
    <location>
        <begin position="231"/>
        <end position="423"/>
    </location>
</feature>
<evidence type="ECO:0000256" key="2">
    <source>
        <dbReference type="ARBA" id="ARBA00023015"/>
    </source>
</evidence>
<evidence type="ECO:0000256" key="5">
    <source>
        <dbReference type="ARBA" id="ARBA00023242"/>
    </source>
</evidence>
<dbReference type="EMBL" id="CDMZ01000247">
    <property type="protein sequence ID" value="CEM10089.1"/>
    <property type="molecule type" value="Genomic_DNA"/>
</dbReference>
<comment type="subcellular location">
    <subcellularLocation>
        <location evidence="1">Nucleus</location>
    </subcellularLocation>
</comment>
<feature type="region of interest" description="Disordered" evidence="6">
    <location>
        <begin position="1"/>
        <end position="46"/>
    </location>
</feature>
<feature type="compositionally biased region" description="Low complexity" evidence="6">
    <location>
        <begin position="376"/>
        <end position="388"/>
    </location>
</feature>
<dbReference type="GO" id="GO:0003700">
    <property type="term" value="F:DNA-binding transcription factor activity"/>
    <property type="evidence" value="ECO:0007669"/>
    <property type="project" value="InterPro"/>
</dbReference>
<evidence type="ECO:0000256" key="4">
    <source>
        <dbReference type="ARBA" id="ARBA00023163"/>
    </source>
</evidence>
<evidence type="ECO:0000256" key="3">
    <source>
        <dbReference type="ARBA" id="ARBA00023125"/>
    </source>
</evidence>
<dbReference type="InterPro" id="IPR001471">
    <property type="entry name" value="AP2/ERF_dom"/>
</dbReference>
<feature type="compositionally biased region" description="Basic and acidic residues" evidence="6">
    <location>
        <begin position="658"/>
        <end position="689"/>
    </location>
</feature>
<dbReference type="GO" id="GO:0003677">
    <property type="term" value="F:DNA binding"/>
    <property type="evidence" value="ECO:0007669"/>
    <property type="project" value="UniProtKB-KW"/>
</dbReference>
<feature type="compositionally biased region" description="Acidic residues" evidence="6">
    <location>
        <begin position="353"/>
        <end position="367"/>
    </location>
</feature>
<evidence type="ECO:0000256" key="6">
    <source>
        <dbReference type="SAM" id="MobiDB-lite"/>
    </source>
</evidence>
<dbReference type="Gene3D" id="1.20.5.2050">
    <property type="match status" value="2"/>
</dbReference>
<feature type="compositionally biased region" description="Polar residues" evidence="6">
    <location>
        <begin position="404"/>
        <end position="420"/>
    </location>
</feature>
<feature type="compositionally biased region" description="Low complexity" evidence="6">
    <location>
        <begin position="804"/>
        <end position="815"/>
    </location>
</feature>
<protein>
    <recommendedName>
        <fullName evidence="7">AP2/ERF domain-containing protein</fullName>
    </recommendedName>
</protein>
<gene>
    <name evidence="8" type="ORF">Cvel_16085</name>
</gene>
<dbReference type="AlphaFoldDB" id="A0A0G4FB11"/>
<feature type="region of interest" description="Disordered" evidence="6">
    <location>
        <begin position="83"/>
        <end position="104"/>
    </location>
</feature>
<evidence type="ECO:0000256" key="1">
    <source>
        <dbReference type="ARBA" id="ARBA00004123"/>
    </source>
</evidence>
<proteinExistence type="predicted"/>
<reference evidence="8" key="1">
    <citation type="submission" date="2014-11" db="EMBL/GenBank/DDBJ databases">
        <authorList>
            <person name="Otto D Thomas"/>
            <person name="Naeem Raeece"/>
        </authorList>
    </citation>
    <scope>NUCLEOTIDE SEQUENCE</scope>
</reference>
<feature type="region of interest" description="Disordered" evidence="6">
    <location>
        <begin position="459"/>
        <end position="496"/>
    </location>
</feature>
<dbReference type="VEuPathDB" id="CryptoDB:Cvel_16085"/>
<feature type="region of interest" description="Disordered" evidence="6">
    <location>
        <begin position="543"/>
        <end position="608"/>
    </location>
</feature>
<feature type="domain" description="AP2/ERF" evidence="7">
    <location>
        <begin position="114"/>
        <end position="163"/>
    </location>
</feature>
<feature type="region of interest" description="Disordered" evidence="6">
    <location>
        <begin position="657"/>
        <end position="700"/>
    </location>
</feature>
<feature type="region of interest" description="Disordered" evidence="6">
    <location>
        <begin position="787"/>
        <end position="839"/>
    </location>
</feature>
<accession>A0A0G4FB11</accession>
<keyword evidence="2" id="KW-0805">Transcription regulation</keyword>
<sequence>MRGEKVQLPPGAVGAADIHPAGLAASASPDSDVQRDLNLSQLLHPETDEMLLDDEEIIEDELMEDYEEEMQLGRRGMSRLQATETEETHVPSGHFKYYDDEEDDENEEDIHNSNVRGVYYLDRLHVWRVECCIDGRRAMKNFSVSKWGYEQAKRLAIDWRMEKARNKGIMRQNFSRAEHQSGMKGVNWCTFRKAWVAVARRGGKRTQKYFFAATHGFHEALELAKQFRTEIGTGSPHMDTPLNAGGRARGGGRGGRSGGGRRRSFEGPGSDVDFFDEEWEHEQERASLQEMRAGCRTSARLKGKAGAGRGGGKRRRSPDYDPDLSDWMCTSSEEGEEMHPRRGGGRKGSDDYLGIEDDLAEDDDWGDGEGLGGASAGRAAVGGTARRGSPAGSSDTPLGPAALSPSTTSAPTRRNANATQGGAAPLTLIPLSLPLPERHRSGGGLEGAELRPFADSFEAEHAQPARGRKGGGGRRQQQGKKGSGADPSPFFPLKVKGVKSDDEETPLALLAPAAAVAATHSNSNSYSQHPADLDEDDEMCLASRKQRRAQAAASPKTKGEKETRRNPNSRGTVAGSPSSTTKGGGSTTRAGTGRNSKRSRKAPSPSVAGTAAAAAMAVEASPPAAAVFASSVGVDESTGVMASFSVDAFGGVTGALAEEPRGRGGRGRAKDVRERRSGAGEMEKEKDQRVVAGSRSSGSCSATALNTNSNSFSTDGGLLHDSVGSGYSLFPLPAALLAEVQTNSEVVPPYGAATPTAETAAGMPANCLWFDKRTYAWCCRLPENAVSDSEDELAEEERERGAESEGFGAERAASSSKERDEGKNKEGGGKVGDGTGDVMMSEVEAEAATITPSSSASSFSFPLSFSALRFGYHGARARALEALNSAKNKKGAVVVEKEKEEEK</sequence>
<dbReference type="GO" id="GO:0005634">
    <property type="term" value="C:nucleus"/>
    <property type="evidence" value="ECO:0007669"/>
    <property type="project" value="UniProtKB-SubCell"/>
</dbReference>
<keyword evidence="4" id="KW-0804">Transcription</keyword>
<feature type="compositionally biased region" description="Low complexity" evidence="6">
    <location>
        <begin position="575"/>
        <end position="594"/>
    </location>
</feature>